<dbReference type="AlphaFoldDB" id="A0AAF0IM25"/>
<organism evidence="2 3">
    <name type="scientific">Malassezia brasiliensis</name>
    <dbReference type="NCBI Taxonomy" id="1821822"/>
    <lineage>
        <taxon>Eukaryota</taxon>
        <taxon>Fungi</taxon>
        <taxon>Dikarya</taxon>
        <taxon>Basidiomycota</taxon>
        <taxon>Ustilaginomycotina</taxon>
        <taxon>Malasseziomycetes</taxon>
        <taxon>Malasseziales</taxon>
        <taxon>Malasseziaceae</taxon>
        <taxon>Malassezia</taxon>
    </lineage>
</organism>
<dbReference type="InterPro" id="IPR055427">
    <property type="entry name" value="TRAPPC13_N"/>
</dbReference>
<dbReference type="PANTHER" id="PTHR13134">
    <property type="entry name" value="TRAFFICKING PROTEIN PARTICLE COMPLEX SUBUNIT 13"/>
    <property type="match status" value="1"/>
</dbReference>
<dbReference type="InterPro" id="IPR010378">
    <property type="entry name" value="TRAPPC13"/>
</dbReference>
<sequence length="477" mass="50822">MDAEAAGAPLVVKVMRMSAPVLATHAVPVFETARESGAAVPAASSVEPYDAANWDAVLESYARGSDAPLAHAAPTLRDVPYTDHLVLPSSFGVVAAGEVFSALVTVVNESDRRVDGVHLQVDIQRSGTKAAPAREWTLAHTPTADAGAPLAVCALEPRARLSAVVRHEIDLMAPHAVVCRVRYDRPNGAPEHWMTKIYKFAVHPPPLALHATAHGNRAGMMDVSPAVRERAYVQVQAHNVSARPVAVEDVDVVSDAWDVTLLDAPDTTSTARHLHLKDVRQWLLALTPRDPAALEAATLEQLGAAPPEKTLVGVAHPLGTVQVRWRVPHGSAGTARLGPIARVINVPNAVAIGDARLAVRVTLEKPVHVEALVPCTCTVRVSLVDLRAREAAPPACRLALEPIANTWTEVSLLGPATIPVALDEAVSVPLVPLRGGIVRGGGMVLRLYEYAQAIDMDPPRVLREWPCFVELVAHEAP</sequence>
<dbReference type="GO" id="GO:1990072">
    <property type="term" value="C:TRAPPIII protein complex"/>
    <property type="evidence" value="ECO:0007669"/>
    <property type="project" value="TreeGrafter"/>
</dbReference>
<evidence type="ECO:0000259" key="1">
    <source>
        <dbReference type="Pfam" id="PF06159"/>
    </source>
</evidence>
<dbReference type="EMBL" id="CP119951">
    <property type="protein sequence ID" value="WFC93482.1"/>
    <property type="molecule type" value="Genomic_DNA"/>
</dbReference>
<evidence type="ECO:0000313" key="2">
    <source>
        <dbReference type="EMBL" id="WFC93482.1"/>
    </source>
</evidence>
<accession>A0AAF0IM25</accession>
<evidence type="ECO:0000313" key="3">
    <source>
        <dbReference type="Proteomes" id="UP001216638"/>
    </source>
</evidence>
<feature type="domain" description="Trafficking protein particle complex subunit 13 N-terminal" evidence="1">
    <location>
        <begin position="10"/>
        <end position="202"/>
    </location>
</feature>
<protein>
    <recommendedName>
        <fullName evidence="1">Trafficking protein particle complex subunit 13 N-terminal domain-containing protein</fullName>
    </recommendedName>
</protein>
<gene>
    <name evidence="2" type="ORF">MBRA1_000102</name>
</gene>
<reference evidence="2" key="1">
    <citation type="submission" date="2023-03" db="EMBL/GenBank/DDBJ databases">
        <title>Mating type loci evolution in Malassezia.</title>
        <authorList>
            <person name="Coelho M.A."/>
        </authorList>
    </citation>
    <scope>NUCLEOTIDE SEQUENCE</scope>
    <source>
        <strain evidence="2">CBS 14135</strain>
    </source>
</reference>
<dbReference type="Proteomes" id="UP001216638">
    <property type="component" value="Chromosome 1"/>
</dbReference>
<keyword evidence="3" id="KW-1185">Reference proteome</keyword>
<name>A0AAF0IM25_9BASI</name>
<dbReference type="PANTHER" id="PTHR13134:SF3">
    <property type="entry name" value="TRAFFICKING PROTEIN PARTICLE COMPLEX SUBUNIT 13"/>
    <property type="match status" value="1"/>
</dbReference>
<dbReference type="Pfam" id="PF06159">
    <property type="entry name" value="TRAPPC13_N"/>
    <property type="match status" value="1"/>
</dbReference>
<proteinExistence type="predicted"/>